<gene>
    <name evidence="9" type="ORF">H8E80_06175</name>
</gene>
<evidence type="ECO:0000256" key="4">
    <source>
        <dbReference type="ARBA" id="ARBA00022452"/>
    </source>
</evidence>
<keyword evidence="7" id="KW-0998">Cell outer membrane</keyword>
<keyword evidence="8" id="KW-0175">Coiled coil</keyword>
<dbReference type="GO" id="GO:1990281">
    <property type="term" value="C:efflux pump complex"/>
    <property type="evidence" value="ECO:0007669"/>
    <property type="project" value="TreeGrafter"/>
</dbReference>
<evidence type="ECO:0000256" key="8">
    <source>
        <dbReference type="SAM" id="Coils"/>
    </source>
</evidence>
<comment type="similarity">
    <text evidence="2">Belongs to the outer membrane factor (OMF) (TC 1.B.17) family.</text>
</comment>
<dbReference type="PANTHER" id="PTHR30026">
    <property type="entry name" value="OUTER MEMBRANE PROTEIN TOLC"/>
    <property type="match status" value="1"/>
</dbReference>
<evidence type="ECO:0000256" key="3">
    <source>
        <dbReference type="ARBA" id="ARBA00022448"/>
    </source>
</evidence>
<evidence type="ECO:0000256" key="2">
    <source>
        <dbReference type="ARBA" id="ARBA00007613"/>
    </source>
</evidence>
<comment type="subcellular location">
    <subcellularLocation>
        <location evidence="1">Cell outer membrane</location>
    </subcellularLocation>
</comment>
<protein>
    <submittedName>
        <fullName evidence="9">TolC family protein</fullName>
    </submittedName>
</protein>
<dbReference type="GO" id="GO:0015562">
    <property type="term" value="F:efflux transmembrane transporter activity"/>
    <property type="evidence" value="ECO:0007669"/>
    <property type="project" value="InterPro"/>
</dbReference>
<accession>A0A8J6N796</accession>
<evidence type="ECO:0000256" key="5">
    <source>
        <dbReference type="ARBA" id="ARBA00022692"/>
    </source>
</evidence>
<comment type="caution">
    <text evidence="9">The sequence shown here is derived from an EMBL/GenBank/DDBJ whole genome shotgun (WGS) entry which is preliminary data.</text>
</comment>
<dbReference type="InterPro" id="IPR003423">
    <property type="entry name" value="OMP_efflux"/>
</dbReference>
<dbReference type="Proteomes" id="UP000603545">
    <property type="component" value="Unassembled WGS sequence"/>
</dbReference>
<keyword evidence="6" id="KW-0472">Membrane</keyword>
<evidence type="ECO:0000313" key="10">
    <source>
        <dbReference type="Proteomes" id="UP000603545"/>
    </source>
</evidence>
<dbReference type="Gene3D" id="1.20.1600.10">
    <property type="entry name" value="Outer membrane efflux proteins (OEP)"/>
    <property type="match status" value="1"/>
</dbReference>
<name>A0A8J6N796_9BACT</name>
<dbReference type="GO" id="GO:0015288">
    <property type="term" value="F:porin activity"/>
    <property type="evidence" value="ECO:0007669"/>
    <property type="project" value="TreeGrafter"/>
</dbReference>
<evidence type="ECO:0000256" key="7">
    <source>
        <dbReference type="ARBA" id="ARBA00023237"/>
    </source>
</evidence>
<keyword evidence="4" id="KW-1134">Transmembrane beta strand</keyword>
<proteinExistence type="inferred from homology"/>
<dbReference type="SUPFAM" id="SSF56954">
    <property type="entry name" value="Outer membrane efflux proteins (OEP)"/>
    <property type="match status" value="1"/>
</dbReference>
<keyword evidence="3" id="KW-0813">Transport</keyword>
<organism evidence="9 10">
    <name type="scientific">Candidatus Desulfaltia bathyphila</name>
    <dbReference type="NCBI Taxonomy" id="2841697"/>
    <lineage>
        <taxon>Bacteria</taxon>
        <taxon>Pseudomonadati</taxon>
        <taxon>Thermodesulfobacteriota</taxon>
        <taxon>Desulfobacteria</taxon>
        <taxon>Desulfobacterales</taxon>
        <taxon>Desulfobacterales incertae sedis</taxon>
        <taxon>Candidatus Desulfaltia</taxon>
    </lineage>
</organism>
<keyword evidence="5" id="KW-0812">Transmembrane</keyword>
<evidence type="ECO:0000313" key="9">
    <source>
        <dbReference type="EMBL" id="MBC8199615.1"/>
    </source>
</evidence>
<dbReference type="InterPro" id="IPR051906">
    <property type="entry name" value="TolC-like"/>
</dbReference>
<feature type="coiled-coil region" evidence="8">
    <location>
        <begin position="194"/>
        <end position="221"/>
    </location>
</feature>
<dbReference type="PANTHER" id="PTHR30026:SF20">
    <property type="entry name" value="OUTER MEMBRANE PROTEIN TOLC"/>
    <property type="match status" value="1"/>
</dbReference>
<evidence type="ECO:0000256" key="6">
    <source>
        <dbReference type="ARBA" id="ARBA00023136"/>
    </source>
</evidence>
<dbReference type="Pfam" id="PF02321">
    <property type="entry name" value="OEP"/>
    <property type="match status" value="2"/>
</dbReference>
<dbReference type="EMBL" id="JACNLL010000056">
    <property type="protein sequence ID" value="MBC8199615.1"/>
    <property type="molecule type" value="Genomic_DNA"/>
</dbReference>
<sequence length="448" mass="51082">MYFNEFCHNCLILFVIIGHFLVFPCLAEANEAEEVFTLEQTIRQAIKANLGLKSSREDTNAAASAKLKQRTNFLPTLGATYKYKRNYEERTTAVHGTAVPKNKYTLTGTFTQPVFTGFSLINKYKIAALDLDLARLNEKTARQAVVFEANKVYFTLLKAQKLAAIAREAVAQISAHKDVAKNFYEVGMTPLNDLLKAQVELANARQDLIVAQNNLETAKSNFNILLRRQINAPVELKDIIDYCFFEKKIDFCFNMAEKNRLEIKAAELQVEIAQKELKLGKTDYYPSITLEGNYYKVGTDFDADGGDGISDPDSWDITATASWNFWEWGKTRYGVKEKLSAFAQARYQLAEIIDNIHLEVKQAHLNTKESEQNIMAVKKAIEQAKENFRISEERYKEQMDTSTDVLDAQTLLSRTMTNYYNALYDFKISKAYLYWAMGRAEEVETGLE</sequence>
<feature type="coiled-coil region" evidence="8">
    <location>
        <begin position="367"/>
        <end position="401"/>
    </location>
</feature>
<evidence type="ECO:0000256" key="1">
    <source>
        <dbReference type="ARBA" id="ARBA00004442"/>
    </source>
</evidence>
<dbReference type="AlphaFoldDB" id="A0A8J6N796"/>
<reference evidence="9 10" key="1">
    <citation type="submission" date="2020-08" db="EMBL/GenBank/DDBJ databases">
        <title>Bridging the membrane lipid divide: bacteria of the FCB group superphylum have the potential to synthesize archaeal ether lipids.</title>
        <authorList>
            <person name="Villanueva L."/>
            <person name="Von Meijenfeldt F.A.B."/>
            <person name="Westbye A.B."/>
            <person name="Yadav S."/>
            <person name="Hopmans E.C."/>
            <person name="Dutilh B.E."/>
            <person name="Sinninghe Damste J.S."/>
        </authorList>
    </citation>
    <scope>NUCLEOTIDE SEQUENCE [LARGE SCALE GENOMIC DNA]</scope>
    <source>
        <strain evidence="9">NIOZ-UU82</strain>
    </source>
</reference>
<dbReference type="GO" id="GO:0009279">
    <property type="term" value="C:cell outer membrane"/>
    <property type="evidence" value="ECO:0007669"/>
    <property type="project" value="UniProtKB-SubCell"/>
</dbReference>